<evidence type="ECO:0000313" key="2">
    <source>
        <dbReference type="EMBL" id="KAJ1255756.1"/>
    </source>
</evidence>
<feature type="region of interest" description="Disordered" evidence="1">
    <location>
        <begin position="1"/>
        <end position="148"/>
    </location>
</feature>
<keyword evidence="3" id="KW-1185">Reference proteome</keyword>
<gene>
    <name evidence="2" type="ORF">BS78_K164000</name>
</gene>
<dbReference type="AlphaFoldDB" id="A0A9W7XB74"/>
<feature type="compositionally biased region" description="Low complexity" evidence="1">
    <location>
        <begin position="42"/>
        <end position="55"/>
    </location>
</feature>
<reference evidence="2 3" key="1">
    <citation type="submission" date="2022-10" db="EMBL/GenBank/DDBJ databases">
        <title>WGS assembly of Paspalum vaginatum 540-79.</title>
        <authorList>
            <person name="Sun G."/>
            <person name="Wase N."/>
            <person name="Shu S."/>
            <person name="Jenkins J."/>
            <person name="Zhou B."/>
            <person name="Torres-Rodriguez J."/>
            <person name="Chen C."/>
            <person name="Sandor L."/>
            <person name="Plott C."/>
            <person name="Yoshinga Y."/>
            <person name="Daum C."/>
            <person name="Qi P."/>
            <person name="Barry K."/>
            <person name="Lipzen A."/>
            <person name="Berry L."/>
            <person name="Pedersen C."/>
            <person name="Gottilla T."/>
            <person name="Foltz A."/>
            <person name="Yu H."/>
            <person name="O'Malley R."/>
            <person name="Zhang C."/>
            <person name="Devos K."/>
            <person name="Sigmon B."/>
            <person name="Yu B."/>
            <person name="Obata T."/>
            <person name="Schmutz J."/>
            <person name="Schnable J."/>
        </authorList>
    </citation>
    <scope>NUCLEOTIDE SEQUENCE [LARGE SCALE GENOMIC DNA]</scope>
    <source>
        <strain evidence="3">cv. 540-79</strain>
    </source>
</reference>
<feature type="compositionally biased region" description="Pro residues" evidence="1">
    <location>
        <begin position="99"/>
        <end position="111"/>
    </location>
</feature>
<accession>A0A9W7XB74</accession>
<evidence type="ECO:0000313" key="3">
    <source>
        <dbReference type="Proteomes" id="UP001164776"/>
    </source>
</evidence>
<sequence>MDERRLRLRPSDLSPIRYRERISEQDRGNGVALSIQGPPVPSAAVSPARPSAPESLPLARPASTPDLFRSDSPPSPPPACPSAPASGSRPAPTRRRRLPAPPAPLQQPFPLPSSFSNRRRPRRQVRCPSPFLLPDPRKHAPIPPKKRQRHVIIRIEGHQEEIHRLSGCSAAG</sequence>
<dbReference type="EMBL" id="MU629645">
    <property type="protein sequence ID" value="KAJ1255756.1"/>
    <property type="molecule type" value="Genomic_DNA"/>
</dbReference>
<protein>
    <submittedName>
        <fullName evidence="2">Uncharacterized protein</fullName>
    </submittedName>
</protein>
<organism evidence="2 3">
    <name type="scientific">Paspalum vaginatum</name>
    <name type="common">seashore paspalum</name>
    <dbReference type="NCBI Taxonomy" id="158149"/>
    <lineage>
        <taxon>Eukaryota</taxon>
        <taxon>Viridiplantae</taxon>
        <taxon>Streptophyta</taxon>
        <taxon>Embryophyta</taxon>
        <taxon>Tracheophyta</taxon>
        <taxon>Spermatophyta</taxon>
        <taxon>Magnoliopsida</taxon>
        <taxon>Liliopsida</taxon>
        <taxon>Poales</taxon>
        <taxon>Poaceae</taxon>
        <taxon>PACMAD clade</taxon>
        <taxon>Panicoideae</taxon>
        <taxon>Andropogonodae</taxon>
        <taxon>Paspaleae</taxon>
        <taxon>Paspalinae</taxon>
        <taxon>Paspalum</taxon>
    </lineage>
</organism>
<evidence type="ECO:0000256" key="1">
    <source>
        <dbReference type="SAM" id="MobiDB-lite"/>
    </source>
</evidence>
<name>A0A9W7XB74_9POAL</name>
<comment type="caution">
    <text evidence="2">The sequence shown here is derived from an EMBL/GenBank/DDBJ whole genome shotgun (WGS) entry which is preliminary data.</text>
</comment>
<proteinExistence type="predicted"/>
<feature type="compositionally biased region" description="Low complexity" evidence="1">
    <location>
        <begin position="82"/>
        <end position="91"/>
    </location>
</feature>
<feature type="compositionally biased region" description="Basic and acidic residues" evidence="1">
    <location>
        <begin position="17"/>
        <end position="27"/>
    </location>
</feature>
<dbReference type="Proteomes" id="UP001164776">
    <property type="component" value="Unassembled WGS sequence"/>
</dbReference>